<dbReference type="SMART" id="SM00220">
    <property type="entry name" value="S_TKc"/>
    <property type="match status" value="1"/>
</dbReference>
<accession>A0ABY6BC26</accession>
<evidence type="ECO:0000256" key="3">
    <source>
        <dbReference type="ARBA" id="ARBA00022777"/>
    </source>
</evidence>
<dbReference type="PANTHER" id="PTHR43289:SF34">
    <property type="entry name" value="SERINE_THREONINE-PROTEIN KINASE YBDM-RELATED"/>
    <property type="match status" value="1"/>
</dbReference>
<dbReference type="InterPro" id="IPR011009">
    <property type="entry name" value="Kinase-like_dom_sf"/>
</dbReference>
<feature type="binding site" evidence="6">
    <location>
        <position position="110"/>
    </location>
    <ligand>
        <name>ATP</name>
        <dbReference type="ChEBI" id="CHEBI:30616"/>
    </ligand>
</feature>
<dbReference type="SMART" id="SM00028">
    <property type="entry name" value="TPR"/>
    <property type="match status" value="6"/>
</dbReference>
<evidence type="ECO:0000256" key="1">
    <source>
        <dbReference type="ARBA" id="ARBA00022679"/>
    </source>
</evidence>
<dbReference type="SUPFAM" id="SSF56112">
    <property type="entry name" value="Protein kinase-like (PK-like)"/>
    <property type="match status" value="1"/>
</dbReference>
<gene>
    <name evidence="8" type="ORF">N4264_18455</name>
</gene>
<keyword evidence="3 8" id="KW-0418">Kinase</keyword>
<feature type="domain" description="Protein kinase" evidence="7">
    <location>
        <begin position="79"/>
        <end position="334"/>
    </location>
</feature>
<keyword evidence="2 6" id="KW-0547">Nucleotide-binding</keyword>
<keyword evidence="1" id="KW-0808">Transferase</keyword>
<reference evidence="8" key="1">
    <citation type="submission" date="2022-09" db="EMBL/GenBank/DDBJ databases">
        <title>Tahibacter sp. nov., isolated from a fresh water.</title>
        <authorList>
            <person name="Baek J.H."/>
            <person name="Lee J.K."/>
            <person name="Kim J.M."/>
            <person name="Jeon C.O."/>
        </authorList>
    </citation>
    <scope>NUCLEOTIDE SEQUENCE</scope>
    <source>
        <strain evidence="8">W38</strain>
    </source>
</reference>
<evidence type="ECO:0000256" key="2">
    <source>
        <dbReference type="ARBA" id="ARBA00022741"/>
    </source>
</evidence>
<evidence type="ECO:0000256" key="4">
    <source>
        <dbReference type="ARBA" id="ARBA00022840"/>
    </source>
</evidence>
<dbReference type="PROSITE" id="PS00108">
    <property type="entry name" value="PROTEIN_KINASE_ST"/>
    <property type="match status" value="1"/>
</dbReference>
<keyword evidence="5" id="KW-0802">TPR repeat</keyword>
<sequence length="917" mass="101479">MSDSRWLRLQWLFDALIDLPPHAREQWLAEQPDDDGLKREALALVDADGRGSNAITRRFGSAVSELATSPAHGMQLGPYRLLREIGSGGMGTVFLAERADAEFDRQVAIKLIRGVPTRDAAERLRRERQILAHLEHPHIARLLDGGTTAEGQPYLVMEYIAGEPITHWCSSNQLSISSRLELFRKVCMAVQYAHQRLIIHRDLKPANVLVRKDGEPALLDFGIAKLLDPAASARQEPTAAQWFTPTYASPEQRRGETVNTASDVYALGLVLYEVLFEQIPKTDADGTLDLRQARQSAQPVPAELGLVIAKATHPEPSRRYASPEALSEDLRRYLRGRPILAAPDSWSYRTRKFLSRHPVAMAMVAAAIVSVSVATWRLAAERDRALRAEAEARRESATSRHVVDYLVALFENASPENAGNRPISPKELIDRGRRAADERLADEPVQRARLLAAFGRIYTELGDPDAAASSFRAAAQIEKDQGNPVQHAKYLHDVGYVLNLAERSEDAEPLMQQVIADLERHAPTEYAEIAGALSGLSLAQARNGDPLTALTTARRSRELADTHGVTDPLVLSRTYTALAEAHMRANQLVDAEAAATKAMEVLRTHYPEESPEAISGIGFLTEVYERQGRHADQERVLRRMLAVRLKTLDPGSGWAVTVRNNLANAIQLQGRLFEAIALLKENLGYLRKNGQQDTPSYAITVNNVASLAEQTEDFATAIELFREAYNGSLPKPGENASPRVAVFRQNLGRSLMLAGRLDEALPLLQREIEDSMDTRTERARRLVHLGEWMRRHGKYAEALRFAEQADAAFREFLPPTHARLGAVAKLRGLILRDQNKLPEATEQLRNAVDYIGKGIGEEANATLDAKVQLAELLLAQGKPDEARSLVSAIATPIENRFVEGSPLRKQFAALTSRLPAP</sequence>
<feature type="repeat" description="TPR" evidence="5">
    <location>
        <begin position="448"/>
        <end position="481"/>
    </location>
</feature>
<organism evidence="8 9">
    <name type="scientific">Tahibacter amnicola</name>
    <dbReference type="NCBI Taxonomy" id="2976241"/>
    <lineage>
        <taxon>Bacteria</taxon>
        <taxon>Pseudomonadati</taxon>
        <taxon>Pseudomonadota</taxon>
        <taxon>Gammaproteobacteria</taxon>
        <taxon>Lysobacterales</taxon>
        <taxon>Rhodanobacteraceae</taxon>
        <taxon>Tahibacter</taxon>
    </lineage>
</organism>
<dbReference type="InterPro" id="IPR011990">
    <property type="entry name" value="TPR-like_helical_dom_sf"/>
</dbReference>
<dbReference type="CDD" id="cd14014">
    <property type="entry name" value="STKc_PknB_like"/>
    <property type="match status" value="1"/>
</dbReference>
<dbReference type="Pfam" id="PF13181">
    <property type="entry name" value="TPR_8"/>
    <property type="match status" value="1"/>
</dbReference>
<dbReference type="PROSITE" id="PS50011">
    <property type="entry name" value="PROTEIN_KINASE_DOM"/>
    <property type="match status" value="1"/>
</dbReference>
<evidence type="ECO:0000256" key="6">
    <source>
        <dbReference type="PROSITE-ProRule" id="PRU10141"/>
    </source>
</evidence>
<dbReference type="Gene3D" id="1.10.510.10">
    <property type="entry name" value="Transferase(Phosphotransferase) domain 1"/>
    <property type="match status" value="1"/>
</dbReference>
<dbReference type="Proteomes" id="UP001064632">
    <property type="component" value="Chromosome"/>
</dbReference>
<keyword evidence="4 6" id="KW-0067">ATP-binding</keyword>
<dbReference type="Pfam" id="PF00069">
    <property type="entry name" value="Pkinase"/>
    <property type="match status" value="1"/>
</dbReference>
<dbReference type="Gene3D" id="3.30.200.20">
    <property type="entry name" value="Phosphorylase Kinase, domain 1"/>
    <property type="match status" value="1"/>
</dbReference>
<dbReference type="InterPro" id="IPR000719">
    <property type="entry name" value="Prot_kinase_dom"/>
</dbReference>
<dbReference type="SUPFAM" id="SSF48452">
    <property type="entry name" value="TPR-like"/>
    <property type="match status" value="3"/>
</dbReference>
<proteinExistence type="predicted"/>
<protein>
    <submittedName>
        <fullName evidence="8">Protein kinase</fullName>
    </submittedName>
</protein>
<dbReference type="GO" id="GO:0016301">
    <property type="term" value="F:kinase activity"/>
    <property type="evidence" value="ECO:0007669"/>
    <property type="project" value="UniProtKB-KW"/>
</dbReference>
<keyword evidence="9" id="KW-1185">Reference proteome</keyword>
<evidence type="ECO:0000313" key="9">
    <source>
        <dbReference type="Proteomes" id="UP001064632"/>
    </source>
</evidence>
<dbReference type="PROSITE" id="PS50005">
    <property type="entry name" value="TPR"/>
    <property type="match status" value="1"/>
</dbReference>
<evidence type="ECO:0000313" key="8">
    <source>
        <dbReference type="EMBL" id="UXI66718.1"/>
    </source>
</evidence>
<dbReference type="PROSITE" id="PS00107">
    <property type="entry name" value="PROTEIN_KINASE_ATP"/>
    <property type="match status" value="1"/>
</dbReference>
<dbReference type="InterPro" id="IPR017441">
    <property type="entry name" value="Protein_kinase_ATP_BS"/>
</dbReference>
<name>A0ABY6BC26_9GAMM</name>
<dbReference type="Gene3D" id="1.25.40.10">
    <property type="entry name" value="Tetratricopeptide repeat domain"/>
    <property type="match status" value="3"/>
</dbReference>
<dbReference type="InterPro" id="IPR008271">
    <property type="entry name" value="Ser/Thr_kinase_AS"/>
</dbReference>
<dbReference type="EMBL" id="CP104694">
    <property type="protein sequence ID" value="UXI66718.1"/>
    <property type="molecule type" value="Genomic_DNA"/>
</dbReference>
<dbReference type="PANTHER" id="PTHR43289">
    <property type="entry name" value="MITOGEN-ACTIVATED PROTEIN KINASE KINASE KINASE 20-RELATED"/>
    <property type="match status" value="1"/>
</dbReference>
<dbReference type="InterPro" id="IPR019734">
    <property type="entry name" value="TPR_rpt"/>
</dbReference>
<evidence type="ECO:0000259" key="7">
    <source>
        <dbReference type="PROSITE" id="PS50011"/>
    </source>
</evidence>
<dbReference type="RefSeq" id="WP_261693698.1">
    <property type="nucleotide sequence ID" value="NZ_CP104694.1"/>
</dbReference>
<evidence type="ECO:0000256" key="5">
    <source>
        <dbReference type="PROSITE-ProRule" id="PRU00339"/>
    </source>
</evidence>
<dbReference type="Pfam" id="PF13424">
    <property type="entry name" value="TPR_12"/>
    <property type="match status" value="1"/>
</dbReference>